<dbReference type="EMBL" id="CP120372">
    <property type="protein sequence ID" value="WEX85506.1"/>
    <property type="molecule type" value="Genomic_DNA"/>
</dbReference>
<name>A0ABY8D3Q5_9HYPH</name>
<keyword evidence="2" id="KW-1185">Reference proteome</keyword>
<dbReference type="RefSeq" id="WP_280736421.1">
    <property type="nucleotide sequence ID" value="NZ_CP120369.1"/>
</dbReference>
<organism evidence="1 2">
    <name type="scientific">Sinorhizobium numidicum</name>
    <dbReference type="NCBI Taxonomy" id="680248"/>
    <lineage>
        <taxon>Bacteria</taxon>
        <taxon>Pseudomonadati</taxon>
        <taxon>Pseudomonadota</taxon>
        <taxon>Alphaproteobacteria</taxon>
        <taxon>Hyphomicrobiales</taxon>
        <taxon>Rhizobiaceae</taxon>
        <taxon>Sinorhizobium/Ensifer group</taxon>
        <taxon>Sinorhizobium</taxon>
    </lineage>
</organism>
<geneLocation type="plasmid" evidence="1 2">
    <name>unnamed</name>
</geneLocation>
<evidence type="ECO:0000313" key="1">
    <source>
        <dbReference type="EMBL" id="WEX85506.1"/>
    </source>
</evidence>
<dbReference type="InterPro" id="IPR030987">
    <property type="entry name" value="AbiV"/>
</dbReference>
<dbReference type="NCBIfam" id="TIGR04498">
    <property type="entry name" value="AbiV_defense"/>
    <property type="match status" value="1"/>
</dbReference>
<sequence length="239" mass="26488">MSGAGEAAKKDGRTLTTEDLVYLGGHQAPIFLNAIRLLDDARVLRKQRRYASATALAVLSIEEVGKFVLTHPYFRSEITARRPGGRNAKFSHREKQWAAAQMVQGFMGIHEIDALIHLAGYKLTLVAKDTDRKPSPSMAEVISTIEEADLNDFLVANSDFGAHLRFPVHLLQGRYDDVKKKCFYVDADGQGAIISDPDEIDRETCDSAMRTASKAISATKLRLRRYRFTLCKPSVSGSS</sequence>
<keyword evidence="1" id="KW-0614">Plasmid</keyword>
<evidence type="ECO:0000313" key="2">
    <source>
        <dbReference type="Proteomes" id="UP001235547"/>
    </source>
</evidence>
<protein>
    <submittedName>
        <fullName evidence="1">AbiV family abortive infection protein</fullName>
    </submittedName>
</protein>
<dbReference type="Pfam" id="PF18728">
    <property type="entry name" value="HEPN_AbiV"/>
    <property type="match status" value="1"/>
</dbReference>
<dbReference type="Proteomes" id="UP001235547">
    <property type="component" value="Plasmid unnamed"/>
</dbReference>
<accession>A0ABY8D3Q5</accession>
<gene>
    <name evidence="1" type="ORF">PYH38_005899</name>
</gene>
<proteinExistence type="predicted"/>
<reference evidence="1 2" key="1">
    <citation type="submission" date="2023-03" db="EMBL/GenBank/DDBJ databases">
        <authorList>
            <person name="Kaur S."/>
            <person name="Espinosa-Saiz D."/>
            <person name="Velazquez E."/>
            <person name="Menendez E."/>
            <person name="diCenzo G.C."/>
        </authorList>
    </citation>
    <scope>NUCLEOTIDE SEQUENCE [LARGE SCALE GENOMIC DNA]</scope>
    <source>
        <strain evidence="1 2">LMG 27395</strain>
        <plasmid evidence="1 2">unnamed</plasmid>
    </source>
</reference>